<dbReference type="KEGG" id="csl:COCSUDRAFT_52873"/>
<keyword evidence="2" id="KW-1185">Reference proteome</keyword>
<evidence type="ECO:0000313" key="1">
    <source>
        <dbReference type="EMBL" id="EIE25460.1"/>
    </source>
</evidence>
<dbReference type="AlphaFoldDB" id="I0Z491"/>
<protein>
    <submittedName>
        <fullName evidence="1">Uncharacterized protein</fullName>
    </submittedName>
</protein>
<dbReference type="GeneID" id="17043630"/>
<dbReference type="EMBL" id="AGSI01000004">
    <property type="protein sequence ID" value="EIE25460.1"/>
    <property type="molecule type" value="Genomic_DNA"/>
</dbReference>
<organism evidence="1 2">
    <name type="scientific">Coccomyxa subellipsoidea (strain C-169)</name>
    <name type="common">Green microalga</name>
    <dbReference type="NCBI Taxonomy" id="574566"/>
    <lineage>
        <taxon>Eukaryota</taxon>
        <taxon>Viridiplantae</taxon>
        <taxon>Chlorophyta</taxon>
        <taxon>core chlorophytes</taxon>
        <taxon>Trebouxiophyceae</taxon>
        <taxon>Trebouxiophyceae incertae sedis</taxon>
        <taxon>Coccomyxaceae</taxon>
        <taxon>Coccomyxa</taxon>
        <taxon>Coccomyxa subellipsoidea</taxon>
    </lineage>
</organism>
<sequence>PVHSVWKLDPPCRHQHACASRDTRRTPARICPGGGCHASPVQAHIFETHIQNAVLSAWAATQDLHAGGRQ</sequence>
<dbReference type="Proteomes" id="UP000007264">
    <property type="component" value="Unassembled WGS sequence"/>
</dbReference>
<evidence type="ECO:0000313" key="2">
    <source>
        <dbReference type="Proteomes" id="UP000007264"/>
    </source>
</evidence>
<reference evidence="1 2" key="1">
    <citation type="journal article" date="2012" name="Genome Biol.">
        <title>The genome of the polar eukaryotic microalga coccomyxa subellipsoidea reveals traits of cold adaptation.</title>
        <authorList>
            <person name="Blanc G."/>
            <person name="Agarkova I."/>
            <person name="Grimwood J."/>
            <person name="Kuo A."/>
            <person name="Brueggeman A."/>
            <person name="Dunigan D."/>
            <person name="Gurnon J."/>
            <person name="Ladunga I."/>
            <person name="Lindquist E."/>
            <person name="Lucas S."/>
            <person name="Pangilinan J."/>
            <person name="Proschold T."/>
            <person name="Salamov A."/>
            <person name="Schmutz J."/>
            <person name="Weeks D."/>
            <person name="Yamada T."/>
            <person name="Claverie J.M."/>
            <person name="Grigoriev I."/>
            <person name="Van Etten J."/>
            <person name="Lomsadze A."/>
            <person name="Borodovsky M."/>
        </authorList>
    </citation>
    <scope>NUCLEOTIDE SEQUENCE [LARGE SCALE GENOMIC DNA]</scope>
    <source>
        <strain evidence="1 2">C-169</strain>
    </source>
</reference>
<name>I0Z491_COCSC</name>
<feature type="non-terminal residue" evidence="1">
    <location>
        <position position="1"/>
    </location>
</feature>
<dbReference type="RefSeq" id="XP_005650004.1">
    <property type="nucleotide sequence ID" value="XM_005649947.1"/>
</dbReference>
<proteinExistence type="predicted"/>
<comment type="caution">
    <text evidence="1">The sequence shown here is derived from an EMBL/GenBank/DDBJ whole genome shotgun (WGS) entry which is preliminary data.</text>
</comment>
<gene>
    <name evidence="1" type="ORF">COCSUDRAFT_52873</name>
</gene>
<accession>I0Z491</accession>